<dbReference type="SMART" id="SM00304">
    <property type="entry name" value="HAMP"/>
    <property type="match status" value="1"/>
</dbReference>
<dbReference type="AlphaFoldDB" id="A0A4S2H122"/>
<keyword evidence="8 11" id="KW-1133">Transmembrane helix</keyword>
<organism evidence="14 15">
    <name type="scientific">Marinicauda algicola</name>
    <dbReference type="NCBI Taxonomy" id="2029849"/>
    <lineage>
        <taxon>Bacteria</taxon>
        <taxon>Pseudomonadati</taxon>
        <taxon>Pseudomonadota</taxon>
        <taxon>Alphaproteobacteria</taxon>
        <taxon>Maricaulales</taxon>
        <taxon>Maricaulaceae</taxon>
        <taxon>Marinicauda</taxon>
    </lineage>
</organism>
<comment type="subcellular location">
    <subcellularLocation>
        <location evidence="2">Membrane</location>
    </subcellularLocation>
</comment>
<dbReference type="Pfam" id="PF00512">
    <property type="entry name" value="HisKA"/>
    <property type="match status" value="1"/>
</dbReference>
<evidence type="ECO:0000259" key="12">
    <source>
        <dbReference type="PROSITE" id="PS50109"/>
    </source>
</evidence>
<evidence type="ECO:0000256" key="7">
    <source>
        <dbReference type="ARBA" id="ARBA00022777"/>
    </source>
</evidence>
<dbReference type="InterPro" id="IPR005467">
    <property type="entry name" value="His_kinase_dom"/>
</dbReference>
<dbReference type="PROSITE" id="PS50885">
    <property type="entry name" value="HAMP"/>
    <property type="match status" value="1"/>
</dbReference>
<dbReference type="Pfam" id="PF02518">
    <property type="entry name" value="HATPase_c"/>
    <property type="match status" value="1"/>
</dbReference>
<sequence length="557" mass="60975">MASDTDTRNPDRIGALLRRSLAELRALVTSRIFRRIFLLHMLALVWLVAGIFLIAENRRGLVQAKMDSLSAQAGLIANLLVETAVEAAPEPRLDREAAREVLRRLSRIYVPEETRALIYDHEAQLIADSRLIAGAVGVEELPPPGEAGLGEAAGGLVQAMWSGIQNVARDESEREALRRSALDEARLAMQEGRAVRGVRRGPSGELIVSVTLPIQPIQAVVGAVTFESFDLDALIAAERRAILPYIGFAALVTFLSALGLTVYIAWPIRRLADKAREVRLAGGRRVPIPRLANRKDEIGHLGRAFADMTTALYDRLDAIESFAADVSHEIKNPLTSIRSAAEVLPKAPDAERRDKLIRVIQHDVKRLDRLVTDISNASRLDAELARDDLALIDLDRFLRDLIRGYDPERTGARGVRVRVEGEPSPVLVHAHEGPIGRVFLNLVDNAITFSPEGGEVRVRIERAPLGRGTAATRPPVRVSVEDEGPGIPPDNLETIFQRFYTQRPQGSAFGSHSGLGLSICRQIVDAHGGRIWAENRRGRGGGVAGARFVVELPRAGR</sequence>
<feature type="transmembrane region" description="Helical" evidence="11">
    <location>
        <begin position="246"/>
        <end position="266"/>
    </location>
</feature>
<feature type="domain" description="HAMP" evidence="13">
    <location>
        <begin position="262"/>
        <end position="317"/>
    </location>
</feature>
<dbReference type="InterPro" id="IPR003594">
    <property type="entry name" value="HATPase_dom"/>
</dbReference>
<dbReference type="SUPFAM" id="SSF158472">
    <property type="entry name" value="HAMP domain-like"/>
    <property type="match status" value="1"/>
</dbReference>
<evidence type="ECO:0000256" key="4">
    <source>
        <dbReference type="ARBA" id="ARBA00022553"/>
    </source>
</evidence>
<evidence type="ECO:0000256" key="6">
    <source>
        <dbReference type="ARBA" id="ARBA00022692"/>
    </source>
</evidence>
<dbReference type="Proteomes" id="UP000308054">
    <property type="component" value="Unassembled WGS sequence"/>
</dbReference>
<evidence type="ECO:0000313" key="15">
    <source>
        <dbReference type="Proteomes" id="UP000308054"/>
    </source>
</evidence>
<evidence type="ECO:0000256" key="8">
    <source>
        <dbReference type="ARBA" id="ARBA00022989"/>
    </source>
</evidence>
<dbReference type="SUPFAM" id="SSF47384">
    <property type="entry name" value="Homodimeric domain of signal transducing histidine kinase"/>
    <property type="match status" value="1"/>
</dbReference>
<dbReference type="CDD" id="cd06225">
    <property type="entry name" value="HAMP"/>
    <property type="match status" value="1"/>
</dbReference>
<dbReference type="GO" id="GO:0000155">
    <property type="term" value="F:phosphorelay sensor kinase activity"/>
    <property type="evidence" value="ECO:0007669"/>
    <property type="project" value="InterPro"/>
</dbReference>
<dbReference type="InterPro" id="IPR025919">
    <property type="entry name" value="Stimulus_sens_dom"/>
</dbReference>
<comment type="caution">
    <text evidence="14">The sequence shown here is derived from an EMBL/GenBank/DDBJ whole genome shotgun (WGS) entry which is preliminary data.</text>
</comment>
<dbReference type="PROSITE" id="PS50109">
    <property type="entry name" value="HIS_KIN"/>
    <property type="match status" value="1"/>
</dbReference>
<keyword evidence="10 11" id="KW-0472">Membrane</keyword>
<dbReference type="InterPro" id="IPR025908">
    <property type="entry name" value="Sensor_TM1"/>
</dbReference>
<dbReference type="Gene3D" id="6.10.340.10">
    <property type="match status" value="1"/>
</dbReference>
<protein>
    <recommendedName>
        <fullName evidence="3">histidine kinase</fullName>
        <ecNumber evidence="3">2.7.13.3</ecNumber>
    </recommendedName>
</protein>
<feature type="domain" description="Histidine kinase" evidence="12">
    <location>
        <begin position="325"/>
        <end position="556"/>
    </location>
</feature>
<dbReference type="PANTHER" id="PTHR45436:SF5">
    <property type="entry name" value="SENSOR HISTIDINE KINASE TRCS"/>
    <property type="match status" value="1"/>
</dbReference>
<dbReference type="SMART" id="SM00387">
    <property type="entry name" value="HATPase_c"/>
    <property type="match status" value="1"/>
</dbReference>
<dbReference type="RefSeq" id="WP_135995755.1">
    <property type="nucleotide sequence ID" value="NZ_CP071057.1"/>
</dbReference>
<accession>A0A4S2H122</accession>
<dbReference type="OrthoDB" id="9805942at2"/>
<evidence type="ECO:0000256" key="5">
    <source>
        <dbReference type="ARBA" id="ARBA00022679"/>
    </source>
</evidence>
<dbReference type="Gene3D" id="1.10.287.130">
    <property type="match status" value="1"/>
</dbReference>
<keyword evidence="6 11" id="KW-0812">Transmembrane</keyword>
<dbReference type="Pfam" id="PF00672">
    <property type="entry name" value="HAMP"/>
    <property type="match status" value="1"/>
</dbReference>
<keyword evidence="7" id="KW-0418">Kinase</keyword>
<evidence type="ECO:0000256" key="1">
    <source>
        <dbReference type="ARBA" id="ARBA00000085"/>
    </source>
</evidence>
<keyword evidence="9" id="KW-0902">Two-component regulatory system</keyword>
<dbReference type="InterPro" id="IPR004358">
    <property type="entry name" value="Sig_transdc_His_kin-like_C"/>
</dbReference>
<evidence type="ECO:0000256" key="3">
    <source>
        <dbReference type="ARBA" id="ARBA00012438"/>
    </source>
</evidence>
<dbReference type="GO" id="GO:0016020">
    <property type="term" value="C:membrane"/>
    <property type="evidence" value="ECO:0007669"/>
    <property type="project" value="UniProtKB-SubCell"/>
</dbReference>
<dbReference type="EC" id="2.7.13.3" evidence="3"/>
<dbReference type="Pfam" id="PF13756">
    <property type="entry name" value="Stimulus_sens_1"/>
    <property type="match status" value="1"/>
</dbReference>
<evidence type="ECO:0000256" key="9">
    <source>
        <dbReference type="ARBA" id="ARBA00023012"/>
    </source>
</evidence>
<comment type="catalytic activity">
    <reaction evidence="1">
        <text>ATP + protein L-histidine = ADP + protein N-phospho-L-histidine.</text>
        <dbReference type="EC" id="2.7.13.3"/>
    </reaction>
</comment>
<dbReference type="Pfam" id="PF13755">
    <property type="entry name" value="Sensor_TM1"/>
    <property type="match status" value="1"/>
</dbReference>
<dbReference type="PRINTS" id="PR00344">
    <property type="entry name" value="BCTRLSENSOR"/>
</dbReference>
<keyword evidence="4" id="KW-0597">Phosphoprotein</keyword>
<evidence type="ECO:0000256" key="2">
    <source>
        <dbReference type="ARBA" id="ARBA00004370"/>
    </source>
</evidence>
<dbReference type="SUPFAM" id="SSF55874">
    <property type="entry name" value="ATPase domain of HSP90 chaperone/DNA topoisomerase II/histidine kinase"/>
    <property type="match status" value="1"/>
</dbReference>
<name>A0A4S2H122_9PROT</name>
<reference evidence="14 15" key="1">
    <citation type="journal article" date="2017" name="Int. J. Syst. Evol. Microbiol.">
        <title>Marinicauda algicola sp. nov., isolated from a marine red alga Rhodosorus marinus.</title>
        <authorList>
            <person name="Jeong S.E."/>
            <person name="Jeon S.H."/>
            <person name="Chun B.H."/>
            <person name="Kim D.W."/>
            <person name="Jeon C.O."/>
        </authorList>
    </citation>
    <scope>NUCLEOTIDE SEQUENCE [LARGE SCALE GENOMIC DNA]</scope>
    <source>
        <strain evidence="14 15">JCM 31718</strain>
    </source>
</reference>
<dbReference type="InterPro" id="IPR036097">
    <property type="entry name" value="HisK_dim/P_sf"/>
</dbReference>
<dbReference type="InterPro" id="IPR003660">
    <property type="entry name" value="HAMP_dom"/>
</dbReference>
<dbReference type="EMBL" id="SRXW01000002">
    <property type="protein sequence ID" value="TGY89215.1"/>
    <property type="molecule type" value="Genomic_DNA"/>
</dbReference>
<feature type="transmembrane region" description="Helical" evidence="11">
    <location>
        <begin position="36"/>
        <end position="55"/>
    </location>
</feature>
<dbReference type="Gene3D" id="3.30.565.10">
    <property type="entry name" value="Histidine kinase-like ATPase, C-terminal domain"/>
    <property type="match status" value="1"/>
</dbReference>
<dbReference type="InterPro" id="IPR036890">
    <property type="entry name" value="HATPase_C_sf"/>
</dbReference>
<keyword evidence="15" id="KW-1185">Reference proteome</keyword>
<evidence type="ECO:0000313" key="14">
    <source>
        <dbReference type="EMBL" id="TGY89215.1"/>
    </source>
</evidence>
<dbReference type="InterPro" id="IPR003661">
    <property type="entry name" value="HisK_dim/P_dom"/>
</dbReference>
<evidence type="ECO:0000256" key="11">
    <source>
        <dbReference type="SAM" id="Phobius"/>
    </source>
</evidence>
<dbReference type="InterPro" id="IPR050428">
    <property type="entry name" value="TCS_sensor_his_kinase"/>
</dbReference>
<keyword evidence="5" id="KW-0808">Transferase</keyword>
<proteinExistence type="predicted"/>
<gene>
    <name evidence="14" type="ORF">E5163_08845</name>
</gene>
<dbReference type="PANTHER" id="PTHR45436">
    <property type="entry name" value="SENSOR HISTIDINE KINASE YKOH"/>
    <property type="match status" value="1"/>
</dbReference>
<dbReference type="SMART" id="SM00388">
    <property type="entry name" value="HisKA"/>
    <property type="match status" value="1"/>
</dbReference>
<dbReference type="CDD" id="cd00082">
    <property type="entry name" value="HisKA"/>
    <property type="match status" value="1"/>
</dbReference>
<evidence type="ECO:0000259" key="13">
    <source>
        <dbReference type="PROSITE" id="PS50885"/>
    </source>
</evidence>
<evidence type="ECO:0000256" key="10">
    <source>
        <dbReference type="ARBA" id="ARBA00023136"/>
    </source>
</evidence>